<dbReference type="NCBIfam" id="NF001995">
    <property type="entry name" value="PRK00794.1-1"/>
    <property type="match status" value="1"/>
</dbReference>
<evidence type="ECO:0000313" key="4">
    <source>
        <dbReference type="EMBL" id="SLN77154.1"/>
    </source>
</evidence>
<dbReference type="OrthoDB" id="8561314at2"/>
<accession>A0A1Y5TZE1</accession>
<reference evidence="4 5" key="1">
    <citation type="submission" date="2017-03" db="EMBL/GenBank/DDBJ databases">
        <authorList>
            <person name="Afonso C.L."/>
            <person name="Miller P.J."/>
            <person name="Scott M.A."/>
            <person name="Spackman E."/>
            <person name="Goraichik I."/>
            <person name="Dimitrov K.M."/>
            <person name="Suarez D.L."/>
            <person name="Swayne D.E."/>
        </authorList>
    </citation>
    <scope>NUCLEOTIDE SEQUENCE [LARGE SCALE GENOMIC DNA]</scope>
    <source>
        <strain evidence="4 5">CECT 7691</strain>
    </source>
</reference>
<name>A0A1Y5TZE1_9PROT</name>
<evidence type="ECO:0000256" key="1">
    <source>
        <dbReference type="ARBA" id="ARBA00022491"/>
    </source>
</evidence>
<keyword evidence="4" id="KW-0966">Cell projection</keyword>
<evidence type="ECO:0000256" key="3">
    <source>
        <dbReference type="ARBA" id="ARBA00022884"/>
    </source>
</evidence>
<protein>
    <submittedName>
        <fullName evidence="4">Flagellar biosynthesis repressor FlbT</fullName>
    </submittedName>
</protein>
<dbReference type="AlphaFoldDB" id="A0A1Y5TZE1"/>
<keyword evidence="5" id="KW-1185">Reference proteome</keyword>
<dbReference type="GO" id="GO:0006402">
    <property type="term" value="P:mRNA catabolic process"/>
    <property type="evidence" value="ECO:0007669"/>
    <property type="project" value="InterPro"/>
</dbReference>
<sequence>MALKLSLKPNEQLVVNGAVIANGDRRSNLVIKNRAAILRERDILQESDVNSPARRIYFSVMMMYIDEANRATYYEEFVVRMTELMAALVSGEGKTLCVAVSKEVMDARYYKALALAKRLIAYEKERLGDASGVSADTEEHRQSA</sequence>
<dbReference type="PIRSF" id="PIRSF009533">
    <property type="entry name" value="FlbT"/>
    <property type="match status" value="1"/>
</dbReference>
<keyword evidence="3" id="KW-0694">RNA-binding</keyword>
<keyword evidence="1" id="KW-0678">Repressor</keyword>
<keyword evidence="4" id="KW-0969">Cilium</keyword>
<dbReference type="GO" id="GO:1902209">
    <property type="term" value="P:negative regulation of bacterial-type flagellum assembly"/>
    <property type="evidence" value="ECO:0007669"/>
    <property type="project" value="InterPro"/>
</dbReference>
<dbReference type="Proteomes" id="UP000193200">
    <property type="component" value="Unassembled WGS sequence"/>
</dbReference>
<dbReference type="Pfam" id="PF07378">
    <property type="entry name" value="FlbT"/>
    <property type="match status" value="1"/>
</dbReference>
<keyword evidence="2" id="KW-1005">Bacterial flagellum biogenesis</keyword>
<proteinExistence type="predicted"/>
<dbReference type="InParanoid" id="A0A1Y5TZE1"/>
<dbReference type="GO" id="GO:0044781">
    <property type="term" value="P:bacterial-type flagellum organization"/>
    <property type="evidence" value="ECO:0007669"/>
    <property type="project" value="UniProtKB-KW"/>
</dbReference>
<dbReference type="RefSeq" id="WP_085885721.1">
    <property type="nucleotide sequence ID" value="NZ_FWFR01000006.1"/>
</dbReference>
<dbReference type="InterPro" id="IPR009967">
    <property type="entry name" value="Flagellum_FlbT"/>
</dbReference>
<keyword evidence="4" id="KW-0282">Flagellum</keyword>
<dbReference type="EMBL" id="FWFR01000006">
    <property type="protein sequence ID" value="SLN77154.1"/>
    <property type="molecule type" value="Genomic_DNA"/>
</dbReference>
<gene>
    <name evidence="4" type="ORF">OCH7691_04308</name>
</gene>
<evidence type="ECO:0000256" key="2">
    <source>
        <dbReference type="ARBA" id="ARBA00022795"/>
    </source>
</evidence>
<organism evidence="4 5">
    <name type="scientific">Oceanibacterium hippocampi</name>
    <dbReference type="NCBI Taxonomy" id="745714"/>
    <lineage>
        <taxon>Bacteria</taxon>
        <taxon>Pseudomonadati</taxon>
        <taxon>Pseudomonadota</taxon>
        <taxon>Alphaproteobacteria</taxon>
        <taxon>Sneathiellales</taxon>
        <taxon>Sneathiellaceae</taxon>
        <taxon>Oceanibacterium</taxon>
    </lineage>
</organism>
<evidence type="ECO:0000313" key="5">
    <source>
        <dbReference type="Proteomes" id="UP000193200"/>
    </source>
</evidence>
<dbReference type="GO" id="GO:0048027">
    <property type="term" value="F:mRNA 5'-UTR binding"/>
    <property type="evidence" value="ECO:0007669"/>
    <property type="project" value="InterPro"/>
</dbReference>